<name>X0VXK8_9ZZZZ</name>
<protein>
    <submittedName>
        <fullName evidence="2">Uncharacterized protein</fullName>
    </submittedName>
</protein>
<feature type="non-terminal residue" evidence="2">
    <location>
        <position position="1"/>
    </location>
</feature>
<sequence length="59" mass="6262">TGSSPGTFHTPFPGNKRLPNGGIPINGNEKIVIAIIASGTKMDNFTTVFFACFLILKPL</sequence>
<dbReference type="AlphaFoldDB" id="X0VXK8"/>
<evidence type="ECO:0000256" key="1">
    <source>
        <dbReference type="SAM" id="MobiDB-lite"/>
    </source>
</evidence>
<gene>
    <name evidence="2" type="ORF">S01H1_60761</name>
</gene>
<organism evidence="2">
    <name type="scientific">marine sediment metagenome</name>
    <dbReference type="NCBI Taxonomy" id="412755"/>
    <lineage>
        <taxon>unclassified sequences</taxon>
        <taxon>metagenomes</taxon>
        <taxon>ecological metagenomes</taxon>
    </lineage>
</organism>
<reference evidence="2" key="1">
    <citation type="journal article" date="2014" name="Front. Microbiol.">
        <title>High frequency of phylogenetically diverse reductive dehalogenase-homologous genes in deep subseafloor sedimentary metagenomes.</title>
        <authorList>
            <person name="Kawai M."/>
            <person name="Futagami T."/>
            <person name="Toyoda A."/>
            <person name="Takaki Y."/>
            <person name="Nishi S."/>
            <person name="Hori S."/>
            <person name="Arai W."/>
            <person name="Tsubouchi T."/>
            <person name="Morono Y."/>
            <person name="Uchiyama I."/>
            <person name="Ito T."/>
            <person name="Fujiyama A."/>
            <person name="Inagaki F."/>
            <person name="Takami H."/>
        </authorList>
    </citation>
    <scope>NUCLEOTIDE SEQUENCE</scope>
    <source>
        <strain evidence="2">Expedition CK06-06</strain>
    </source>
</reference>
<comment type="caution">
    <text evidence="2">The sequence shown here is derived from an EMBL/GenBank/DDBJ whole genome shotgun (WGS) entry which is preliminary data.</text>
</comment>
<dbReference type="EMBL" id="BARS01039808">
    <property type="protein sequence ID" value="GAG23184.1"/>
    <property type="molecule type" value="Genomic_DNA"/>
</dbReference>
<proteinExistence type="predicted"/>
<feature type="region of interest" description="Disordered" evidence="1">
    <location>
        <begin position="1"/>
        <end position="24"/>
    </location>
</feature>
<accession>X0VXK8</accession>
<evidence type="ECO:0000313" key="2">
    <source>
        <dbReference type="EMBL" id="GAG23184.1"/>
    </source>
</evidence>